<name>A0A0G1R1L9_9BACT</name>
<dbReference type="Proteomes" id="UP000034727">
    <property type="component" value="Unassembled WGS sequence"/>
</dbReference>
<evidence type="ECO:0000313" key="1">
    <source>
        <dbReference type="EMBL" id="KKU14790.1"/>
    </source>
</evidence>
<evidence type="ECO:0000313" key="2">
    <source>
        <dbReference type="Proteomes" id="UP000034727"/>
    </source>
</evidence>
<protein>
    <recommendedName>
        <fullName evidence="3">Peptidase MA-like domain-containing protein</fullName>
    </recommendedName>
</protein>
<proteinExistence type="predicted"/>
<dbReference type="EMBL" id="LCLJ01000016">
    <property type="protein sequence ID" value="KKU14790.1"/>
    <property type="molecule type" value="Genomic_DNA"/>
</dbReference>
<sequence>MYLPIIISRFSNLLFFIQKTNKYNSIKFDLQKYLSDEELNLSFYGKGENKIWRQIEKVIGKENAKQIKGFIVFLEPIFVSHWRKTSKHLLLWKRYFQNNQLLLQQTILEVKKLSGIKHFAVSKIPIYLISHPASNDKEINAWFSWTPKESFIVVEIPFNLKVPNNFFPLSVLAHELFHLMLRKNRNLFLKITKIAEENEKLLTKLGRGMPNRIFLEELLISSFIPEGYLSKKYFNTKVVSHTSMPKDLLMWRKFIASKFYQTAKKYINNAQRIDEKYLKNLIEIIKHNTK</sequence>
<comment type="caution">
    <text evidence="1">The sequence shown here is derived from an EMBL/GenBank/DDBJ whole genome shotgun (WGS) entry which is preliminary data.</text>
</comment>
<dbReference type="AlphaFoldDB" id="A0A0G1R1L9"/>
<reference evidence="1 2" key="1">
    <citation type="journal article" date="2015" name="Nature">
        <title>rRNA introns, odd ribosomes, and small enigmatic genomes across a large radiation of phyla.</title>
        <authorList>
            <person name="Brown C.T."/>
            <person name="Hug L.A."/>
            <person name="Thomas B.C."/>
            <person name="Sharon I."/>
            <person name="Castelle C.J."/>
            <person name="Singh A."/>
            <person name="Wilkins M.J."/>
            <person name="Williams K.H."/>
            <person name="Banfield J.F."/>
        </authorList>
    </citation>
    <scope>NUCLEOTIDE SEQUENCE [LARGE SCALE GENOMIC DNA]</scope>
</reference>
<evidence type="ECO:0008006" key="3">
    <source>
        <dbReference type="Google" id="ProtNLM"/>
    </source>
</evidence>
<accession>A0A0G1R1L9</accession>
<gene>
    <name evidence="1" type="ORF">UX22_C0016G0007</name>
</gene>
<organism evidence="1 2">
    <name type="scientific">Candidatus Jorgensenbacteria bacterium GW2011_GWA2_45_9</name>
    <dbReference type="NCBI Taxonomy" id="1618663"/>
    <lineage>
        <taxon>Bacteria</taxon>
        <taxon>Candidatus Joergenseniibacteriota</taxon>
    </lineage>
</organism>